<evidence type="ECO:0000313" key="1">
    <source>
        <dbReference type="EMBL" id="DAD95801.1"/>
    </source>
</evidence>
<protein>
    <submittedName>
        <fullName evidence="1">Scaffold protein</fullName>
    </submittedName>
</protein>
<organism evidence="1">
    <name type="scientific">Microviridae sp. ct2OM3</name>
    <dbReference type="NCBI Taxonomy" id="2826724"/>
    <lineage>
        <taxon>Viruses</taxon>
        <taxon>Monodnaviria</taxon>
        <taxon>Sangervirae</taxon>
        <taxon>Phixviricota</taxon>
        <taxon>Malgrandaviricetes</taxon>
        <taxon>Petitvirales</taxon>
        <taxon>Microviridae</taxon>
    </lineage>
</organism>
<dbReference type="InterPro" id="IPR014131">
    <property type="entry name" value="Chlamydia_phage_Vp3"/>
</dbReference>
<dbReference type="Pfam" id="PF09675">
    <property type="entry name" value="Chlamy_scaf"/>
    <property type="match status" value="1"/>
</dbReference>
<sequence>MLPFIRSPYNYDTDEVSRETGLDCSADEPLTQQQFAEETDINTIVRRFGLTGQLPDDYRAPMEQDFFEITDFSTAMQAVRKAQEQFLQLPGDMRARFANDPQRLLDFLEDPTNRDEALKLGLLQKPPEKTRDAVQAIDELTKSLTSPPKP</sequence>
<proteinExistence type="predicted"/>
<name>A0A8S5NM73_9VIRU</name>
<reference evidence="1" key="1">
    <citation type="journal article" date="2021" name="Proc. Natl. Acad. Sci. U.S.A.">
        <title>A Catalog of Tens of Thousands of Viruses from Human Metagenomes Reveals Hidden Associations with Chronic Diseases.</title>
        <authorList>
            <person name="Tisza M.J."/>
            <person name="Buck C.B."/>
        </authorList>
    </citation>
    <scope>NUCLEOTIDE SEQUENCE</scope>
    <source>
        <strain evidence="1">Ct2OM3</strain>
    </source>
</reference>
<dbReference type="EMBL" id="BK015202">
    <property type="protein sequence ID" value="DAD95801.1"/>
    <property type="molecule type" value="Genomic_DNA"/>
</dbReference>
<accession>A0A8S5NM73</accession>